<gene>
    <name evidence="1" type="ORF">GCM10010507_23670</name>
</gene>
<evidence type="ECO:0008006" key="3">
    <source>
        <dbReference type="Google" id="ProtNLM"/>
    </source>
</evidence>
<organism evidence="1 2">
    <name type="scientific">Streptomyces cinnamoneus</name>
    <name type="common">Streptoverticillium cinnamoneum</name>
    <dbReference type="NCBI Taxonomy" id="53446"/>
    <lineage>
        <taxon>Bacteria</taxon>
        <taxon>Bacillati</taxon>
        <taxon>Actinomycetota</taxon>
        <taxon>Actinomycetes</taxon>
        <taxon>Kitasatosporales</taxon>
        <taxon>Streptomycetaceae</taxon>
        <taxon>Streptomyces</taxon>
        <taxon>Streptomyces cinnamoneus group</taxon>
    </lineage>
</organism>
<accession>A0A918WIY2</accession>
<reference evidence="1" key="2">
    <citation type="submission" date="2020-09" db="EMBL/GenBank/DDBJ databases">
        <authorList>
            <person name="Sun Q."/>
            <person name="Ohkuma M."/>
        </authorList>
    </citation>
    <scope>NUCLEOTIDE SEQUENCE</scope>
    <source>
        <strain evidence="1">JCM 4633</strain>
    </source>
</reference>
<name>A0A918WIY2_STRCJ</name>
<dbReference type="RefSeq" id="WP_190109660.1">
    <property type="nucleotide sequence ID" value="NZ_BMVB01000006.1"/>
</dbReference>
<proteinExistence type="predicted"/>
<sequence length="303" mass="32936">MTAAPGPPAPASALHEQLLGRLQEMALAQPDAPERLAMCRFTTGMAVLRTVWHLPPGSFFAEYAPLLDQAEQQDAPRRVLAPAAYELLRAVTTLSVGAWTLGVDSPAVRALANLSFWALQQYVVEFHEDLWSYNSHLNLFLAALSLTPPGRDRRVDSALLLALQAYYAMVYLQSGVSKFVGAGRRWADGRTLRAAWGELGTPLGKWLARRDLRLSGALSALTLLFELGFAPALVAAWPQRALLGGASAAFHLAVKATMGISFWHLSWFAAPLFSAPPALGRRLASALYQPPPFVRQGEPCPKN</sequence>
<dbReference type="AlphaFoldDB" id="A0A918WIY2"/>
<protein>
    <recommendedName>
        <fullName evidence="3">HTTM domain-containing protein</fullName>
    </recommendedName>
</protein>
<evidence type="ECO:0000313" key="1">
    <source>
        <dbReference type="EMBL" id="GHC47401.1"/>
    </source>
</evidence>
<dbReference type="EMBL" id="BMVB01000006">
    <property type="protein sequence ID" value="GHC47401.1"/>
    <property type="molecule type" value="Genomic_DNA"/>
</dbReference>
<comment type="caution">
    <text evidence="1">The sequence shown here is derived from an EMBL/GenBank/DDBJ whole genome shotgun (WGS) entry which is preliminary data.</text>
</comment>
<evidence type="ECO:0000313" key="2">
    <source>
        <dbReference type="Proteomes" id="UP000646244"/>
    </source>
</evidence>
<dbReference type="Proteomes" id="UP000646244">
    <property type="component" value="Unassembled WGS sequence"/>
</dbReference>
<reference evidence="1" key="1">
    <citation type="journal article" date="2014" name="Int. J. Syst. Evol. Microbiol.">
        <title>Complete genome sequence of Corynebacterium casei LMG S-19264T (=DSM 44701T), isolated from a smear-ripened cheese.</title>
        <authorList>
            <consortium name="US DOE Joint Genome Institute (JGI-PGF)"/>
            <person name="Walter F."/>
            <person name="Albersmeier A."/>
            <person name="Kalinowski J."/>
            <person name="Ruckert C."/>
        </authorList>
    </citation>
    <scope>NUCLEOTIDE SEQUENCE</scope>
    <source>
        <strain evidence="1">JCM 4633</strain>
    </source>
</reference>